<evidence type="ECO:0000256" key="4">
    <source>
        <dbReference type="ARBA" id="ARBA00022679"/>
    </source>
</evidence>
<keyword evidence="3" id="KW-0328">Glycosyltransferase</keyword>
<dbReference type="Proteomes" id="UP000425960">
    <property type="component" value="Chromosome"/>
</dbReference>
<proteinExistence type="predicted"/>
<dbReference type="Pfam" id="PF00535">
    <property type="entry name" value="Glycos_transf_2"/>
    <property type="match status" value="1"/>
</dbReference>
<comment type="subcellular location">
    <subcellularLocation>
        <location evidence="1">Cell membrane</location>
    </subcellularLocation>
</comment>
<evidence type="ECO:0000256" key="3">
    <source>
        <dbReference type="ARBA" id="ARBA00022676"/>
    </source>
</evidence>
<evidence type="ECO:0000313" key="8">
    <source>
        <dbReference type="Proteomes" id="UP000425960"/>
    </source>
</evidence>
<feature type="domain" description="Glycosyltransferase 2-like" evidence="6">
    <location>
        <begin position="211"/>
        <end position="324"/>
    </location>
</feature>
<dbReference type="NCBIfam" id="TIGR04282">
    <property type="entry name" value="glyco_like_cofC"/>
    <property type="match status" value="1"/>
</dbReference>
<sequence length="434" mass="47666">MHIPAARQTLIVFGRYPIPGKTKTRLIPALGPAGAADLQRRLSEHTVAAARRMAGRTDTRIVFCHAGGKQRRLQRWLGGKDVTYTAQTAGDLGRRMVTAIRAAFHQGAGRVVLVGTDIPGLTAERIEQAFDALKRRDLVLGPSRDGGYWLVGMNRPIDLFGGMAWSRSDVLANTLERARRLGVTPFLLDPMSDLDTPADLDPLKPIGPYLSIVIPTLNEAARIGRTLETAVSVDAETIVCDGGSTDGTRTIARQMGARIVPCPRGRAIQQNRGAAMARGGVLLFLHADTRLPDGYVAHIFETLMDRRVVLGAFGFATDRRTPAIRWITFWTNFRAGRLKLPYGDQGLFLRRHDFQRAGGFPSVPIAEDLYLVRRMARYGRIALAPVAAVTSARRWQRLGPLRTTLINTVIATGCLAGVAPQRLAPLYRWPSKRS</sequence>
<dbReference type="GO" id="GO:0005886">
    <property type="term" value="C:plasma membrane"/>
    <property type="evidence" value="ECO:0007669"/>
    <property type="project" value="UniProtKB-SubCell"/>
</dbReference>
<dbReference type="GO" id="GO:0016757">
    <property type="term" value="F:glycosyltransferase activity"/>
    <property type="evidence" value="ECO:0007669"/>
    <property type="project" value="UniProtKB-KW"/>
</dbReference>
<dbReference type="EMBL" id="AP021876">
    <property type="protein sequence ID" value="BBO83509.1"/>
    <property type="molecule type" value="Genomic_DNA"/>
</dbReference>
<dbReference type="Gene3D" id="3.90.550.10">
    <property type="entry name" value="Spore Coat Polysaccharide Biosynthesis Protein SpsA, Chain A"/>
    <property type="match status" value="2"/>
</dbReference>
<reference evidence="7 8" key="1">
    <citation type="submission" date="2019-11" db="EMBL/GenBank/DDBJ databases">
        <title>Comparative genomics of hydrocarbon-degrading Desulfosarcina strains.</title>
        <authorList>
            <person name="Watanabe M."/>
            <person name="Kojima H."/>
            <person name="Fukui M."/>
        </authorList>
    </citation>
    <scope>NUCLEOTIDE SEQUENCE [LARGE SCALE GENOMIC DNA]</scope>
    <source>
        <strain evidence="7 8">28bB2T</strain>
    </source>
</reference>
<dbReference type="NCBIfam" id="TIGR04283">
    <property type="entry name" value="glyco_like_mftF"/>
    <property type="match status" value="1"/>
</dbReference>
<dbReference type="KEGG" id="dov:DSCO28_40750"/>
<dbReference type="Pfam" id="PF09837">
    <property type="entry name" value="DUF2064"/>
    <property type="match status" value="1"/>
</dbReference>
<keyword evidence="5" id="KW-0472">Membrane</keyword>
<accession>A0A5K7ZTH3</accession>
<evidence type="ECO:0000256" key="5">
    <source>
        <dbReference type="ARBA" id="ARBA00023136"/>
    </source>
</evidence>
<dbReference type="InterPro" id="IPR018641">
    <property type="entry name" value="Trfase_1_rSAM/seldom-assoc"/>
</dbReference>
<dbReference type="CDD" id="cd02522">
    <property type="entry name" value="GT_2_like_a"/>
    <property type="match status" value="1"/>
</dbReference>
<dbReference type="InterPro" id="IPR001173">
    <property type="entry name" value="Glyco_trans_2-like"/>
</dbReference>
<evidence type="ECO:0000313" key="7">
    <source>
        <dbReference type="EMBL" id="BBO83509.1"/>
    </source>
</evidence>
<dbReference type="SUPFAM" id="SSF53448">
    <property type="entry name" value="Nucleotide-diphospho-sugar transferases"/>
    <property type="match status" value="2"/>
</dbReference>
<dbReference type="PANTHER" id="PTHR43646">
    <property type="entry name" value="GLYCOSYLTRANSFERASE"/>
    <property type="match status" value="1"/>
</dbReference>
<name>A0A5K7ZTH3_9BACT</name>
<keyword evidence="4" id="KW-0808">Transferase</keyword>
<dbReference type="PANTHER" id="PTHR43646:SF2">
    <property type="entry name" value="GLYCOSYLTRANSFERASE 2-LIKE DOMAIN-CONTAINING PROTEIN"/>
    <property type="match status" value="1"/>
</dbReference>
<keyword evidence="2" id="KW-1003">Cell membrane</keyword>
<protein>
    <recommendedName>
        <fullName evidence="6">Glycosyltransferase 2-like domain-containing protein</fullName>
    </recommendedName>
</protein>
<dbReference type="RefSeq" id="WP_155323697.1">
    <property type="nucleotide sequence ID" value="NZ_AP021876.1"/>
</dbReference>
<evidence type="ECO:0000256" key="1">
    <source>
        <dbReference type="ARBA" id="ARBA00004236"/>
    </source>
</evidence>
<dbReference type="InterPro" id="IPR026461">
    <property type="entry name" value="Trfase_2_rSAM/seldom_assoc"/>
</dbReference>
<organism evidence="7 8">
    <name type="scientific">Desulfosarcina ovata subsp. sediminis</name>
    <dbReference type="NCBI Taxonomy" id="885957"/>
    <lineage>
        <taxon>Bacteria</taxon>
        <taxon>Pseudomonadati</taxon>
        <taxon>Thermodesulfobacteriota</taxon>
        <taxon>Desulfobacteria</taxon>
        <taxon>Desulfobacterales</taxon>
        <taxon>Desulfosarcinaceae</taxon>
        <taxon>Desulfosarcina</taxon>
    </lineage>
</organism>
<dbReference type="AlphaFoldDB" id="A0A5K7ZTH3"/>
<evidence type="ECO:0000259" key="6">
    <source>
        <dbReference type="Pfam" id="PF00535"/>
    </source>
</evidence>
<dbReference type="InterPro" id="IPR029044">
    <property type="entry name" value="Nucleotide-diphossugar_trans"/>
</dbReference>
<gene>
    <name evidence="7" type="ORF">DSCO28_40750</name>
</gene>
<evidence type="ECO:0000256" key="2">
    <source>
        <dbReference type="ARBA" id="ARBA00022475"/>
    </source>
</evidence>